<accession>A0A6N7QYD2</accession>
<protein>
    <submittedName>
        <fullName evidence="3">Type 2 lantipeptide synthetase LanM</fullName>
    </submittedName>
</protein>
<proteinExistence type="predicted"/>
<feature type="binding site" evidence="1">
    <location>
        <position position="874"/>
    </location>
    <ligand>
        <name>Zn(2+)</name>
        <dbReference type="ChEBI" id="CHEBI:29105"/>
    </ligand>
</feature>
<feature type="domain" description="Lantibiotic biosynthesis protein dehydration" evidence="2">
    <location>
        <begin position="111"/>
        <end position="479"/>
    </location>
</feature>
<keyword evidence="1" id="KW-0479">Metal-binding</keyword>
<organism evidence="3 4">
    <name type="scientific">Gracilibacillus thailandensis</name>
    <dbReference type="NCBI Taxonomy" id="563735"/>
    <lineage>
        <taxon>Bacteria</taxon>
        <taxon>Bacillati</taxon>
        <taxon>Bacillota</taxon>
        <taxon>Bacilli</taxon>
        <taxon>Bacillales</taxon>
        <taxon>Bacillaceae</taxon>
        <taxon>Gracilibacillus</taxon>
    </lineage>
</organism>
<dbReference type="Pfam" id="PF05147">
    <property type="entry name" value="LANC_like"/>
    <property type="match status" value="1"/>
</dbReference>
<dbReference type="RefSeq" id="WP_153834675.1">
    <property type="nucleotide sequence ID" value="NZ_JBHUMW010000018.1"/>
</dbReference>
<keyword evidence="1" id="KW-0862">Zinc</keyword>
<evidence type="ECO:0000313" key="4">
    <source>
        <dbReference type="Proteomes" id="UP000435187"/>
    </source>
</evidence>
<dbReference type="InterPro" id="IPR025410">
    <property type="entry name" value="Lant_dehyd"/>
</dbReference>
<reference evidence="3 4" key="1">
    <citation type="submission" date="2019-10" db="EMBL/GenBank/DDBJ databases">
        <title>Gracilibacillus salitolerans sp. nov., a moderate halophile isolated from a saline soil in northwest China.</title>
        <authorList>
            <person name="Gan L."/>
        </authorList>
    </citation>
    <scope>NUCLEOTIDE SEQUENCE [LARGE SCALE GENOMIC DNA]</scope>
    <source>
        <strain evidence="3 4">TP2-8</strain>
    </source>
</reference>
<dbReference type="SMART" id="SM01260">
    <property type="entry name" value="LANC_like"/>
    <property type="match status" value="1"/>
</dbReference>
<comment type="caution">
    <text evidence="3">The sequence shown here is derived from an EMBL/GenBank/DDBJ whole genome shotgun (WGS) entry which is preliminary data.</text>
</comment>
<dbReference type="GO" id="GO:0046872">
    <property type="term" value="F:metal ion binding"/>
    <property type="evidence" value="ECO:0007669"/>
    <property type="project" value="UniProtKB-KW"/>
</dbReference>
<dbReference type="Gene3D" id="1.50.10.20">
    <property type="match status" value="1"/>
</dbReference>
<keyword evidence="4" id="KW-1185">Reference proteome</keyword>
<dbReference type="NCBIfam" id="TIGR03897">
    <property type="entry name" value="lanti_2_LanM"/>
    <property type="match status" value="1"/>
</dbReference>
<dbReference type="SUPFAM" id="SSF158745">
    <property type="entry name" value="LanC-like"/>
    <property type="match status" value="1"/>
</dbReference>
<dbReference type="Proteomes" id="UP000435187">
    <property type="component" value="Unassembled WGS sequence"/>
</dbReference>
<dbReference type="PRINTS" id="PR01950">
    <property type="entry name" value="LANCSUPER"/>
</dbReference>
<dbReference type="PIRSF" id="PIRSF037228">
    <property type="entry name" value="Lant_mod_RumM"/>
    <property type="match status" value="1"/>
</dbReference>
<feature type="binding site" evidence="1">
    <location>
        <position position="827"/>
    </location>
    <ligand>
        <name>Zn(2+)</name>
        <dbReference type="ChEBI" id="CHEBI:29105"/>
    </ligand>
</feature>
<evidence type="ECO:0000259" key="2">
    <source>
        <dbReference type="Pfam" id="PF13575"/>
    </source>
</evidence>
<dbReference type="GO" id="GO:0031179">
    <property type="term" value="P:peptide modification"/>
    <property type="evidence" value="ECO:0007669"/>
    <property type="project" value="InterPro"/>
</dbReference>
<evidence type="ECO:0000256" key="1">
    <source>
        <dbReference type="PIRSR" id="PIRSR607822-1"/>
    </source>
</evidence>
<gene>
    <name evidence="3" type="primary">lanM</name>
    <name evidence="3" type="ORF">GH885_06015</name>
</gene>
<dbReference type="EMBL" id="WJEE01000009">
    <property type="protein sequence ID" value="MRI65901.1"/>
    <property type="molecule type" value="Genomic_DNA"/>
</dbReference>
<dbReference type="InterPro" id="IPR017146">
    <property type="entry name" value="Lanti_2_LanM"/>
</dbReference>
<feature type="binding site" evidence="1">
    <location>
        <position position="875"/>
    </location>
    <ligand>
        <name>Zn(2+)</name>
        <dbReference type="ChEBI" id="CHEBI:29105"/>
    </ligand>
</feature>
<name>A0A6N7QYD2_9BACI</name>
<evidence type="ECO:0000313" key="3">
    <source>
        <dbReference type="EMBL" id="MRI65901.1"/>
    </source>
</evidence>
<dbReference type="CDD" id="cd04792">
    <property type="entry name" value="LanM-like"/>
    <property type="match status" value="1"/>
</dbReference>
<dbReference type="AlphaFoldDB" id="A0A6N7QYD2"/>
<dbReference type="Pfam" id="PF13575">
    <property type="entry name" value="DUF4135"/>
    <property type="match status" value="1"/>
</dbReference>
<dbReference type="InterPro" id="IPR007822">
    <property type="entry name" value="LANC-like"/>
</dbReference>
<sequence length="958" mass="111984">MKNVVHSNSTDITFVGEFFNPFYENMTHFFHQKLSESWNDIDSKAIDKESIILSLKEEFRKKIKDLTKKVLIYEFQDSFTCDVQEGSTKYYEMFNRKLKDSQYCWTLLQKYPVLNEIYDKTQSNLLKNSYELIIRYITDVKELEVQFNKNLGLLKAISINLGDTHRNGNSVAVLHTDKEKIIYKPRSLKADIIYTQVTNLFNNTYSETLKTPSTVDKDDYGWQEFINFEGCYNEYQIKEFFKKLGMHLAFVYAFQGSDFHYENIIASGPDPYLIDLETLFQPTLDFMEREEKQTESSFIDFLHKTVYKSLFFNNTSYPEEENPRNACALSNTHEQLIEQERIKDQGTDRVSLKKEIQYMETAYNLPSKNGNTIEIFGYENLFMQGFKKAYNFIWKNKSAILNILNQSKDFPVRIIVRPTHVYANFLTSLLHPKYLKQRSERYRVLSFFKDSYQKFSFFQKVSQFEIEDMYHGDIPYFNSYFKINKVIDSKGNQIDCKLIKRATLDEIKDRFNRLSNEDYSYQVSLINMALTALRTNSNFTGRKEVKSNSDFNISLNYSDPNNLLLKETKKVLDERLSFDNHVQWVSLSFHPSGQVVAGPLNYNLYDGLGGIGLYLIYYYNKHYSLDQNFIDSFINTIRMLYRTTKSINNISAYHGLTSYIYIVDKMLECGHVNKKDATEIYEEYCNKINKNIDSIIVTDFIGGLAGVLKVLTLLYQKYKLEFLKQTADIVYKQLISKAYSKGDMIYWKFDINKQHGLTGFSHGQTGVCYALSEYYKIIENDSKKRKNILHFIKQALNYEDEYYDPIEGNWYDNRQSRAFTFSDPFWCHGAAGILLGRIKIQHNLKNNLKVRYIREALSTTIRLGNRHTKGNSLCHGTLGNLDILIEVKNHFSGNDLAYVDSSIKSWIANYVKSMNELGWQNGFSKDISNPGLMLGKTGQLYTLLRYKDSSLPCILTLS</sequence>